<dbReference type="InterPro" id="IPR001173">
    <property type="entry name" value="Glyco_trans_2-like"/>
</dbReference>
<dbReference type="Gene3D" id="3.90.550.10">
    <property type="entry name" value="Spore Coat Polysaccharide Biosynthesis Protein SpsA, Chain A"/>
    <property type="match status" value="1"/>
</dbReference>
<dbReference type="EMBL" id="CAQJ01000019">
    <property type="protein sequence ID" value="CCQ89766.1"/>
    <property type="molecule type" value="Genomic_DNA"/>
</dbReference>
<dbReference type="GO" id="GO:0016757">
    <property type="term" value="F:glycosyltransferase activity"/>
    <property type="evidence" value="ECO:0007669"/>
    <property type="project" value="UniProtKB-KW"/>
</dbReference>
<dbReference type="STRING" id="1266370.NITGR_170023"/>
<dbReference type="Pfam" id="PF00535">
    <property type="entry name" value="Glycos_transf_2"/>
    <property type="match status" value="1"/>
</dbReference>
<keyword evidence="3" id="KW-1185">Reference proteome</keyword>
<dbReference type="Proteomes" id="UP000011704">
    <property type="component" value="Unassembled WGS sequence"/>
</dbReference>
<comment type="caution">
    <text evidence="2">The sequence shown here is derived from an EMBL/GenBank/DDBJ whole genome shotgun (WGS) entry which is preliminary data.</text>
</comment>
<dbReference type="FunCoup" id="M1Z9D1">
    <property type="interactions" value="4"/>
</dbReference>
<reference evidence="2 3" key="1">
    <citation type="journal article" date="2013" name="Front. Microbiol.">
        <title>The genome of Nitrospina gracilis illuminates the metabolism and evolution of the major marine nitrite oxidizer.</title>
        <authorList>
            <person name="Luecker S."/>
            <person name="Nowka B."/>
            <person name="Rattei T."/>
            <person name="Spieck E."/>
            <person name="and Daims H."/>
        </authorList>
    </citation>
    <scope>NUCLEOTIDE SEQUENCE [LARGE SCALE GENOMIC DNA]</scope>
    <source>
        <strain evidence="2 3">3/211</strain>
    </source>
</reference>
<sequence>MDLTFIIVTYNHGDCLDKCLQSIHDSVRDEQYEVLVVNNARRDRLGDVETRFPKVRVTTNAQNTGFARACNQGAKEAQGDVLVFLNPDARLHEGAVDALRHQLESDPGIGIVAPKVLNPDGTVQASCRRFPRLGTGLFNRRSLLSRWFPGNRFTREYLMLDFDHATTRDVDWVSGCCLMISRDRFRELGGFDERYFLFHEDVDLCRMAWQAGYRVVYHPEAVVTHDTGASNRNLPAMVIVKRHRGMAHYWKKHMRPNPVVYGLVGMAIGLRCLLQLMGSRWK</sequence>
<gene>
    <name evidence="2" type="ORF">NITGR_170023</name>
</gene>
<dbReference type="SUPFAM" id="SSF53448">
    <property type="entry name" value="Nucleotide-diphospho-sugar transferases"/>
    <property type="match status" value="1"/>
</dbReference>
<keyword evidence="2" id="KW-0328">Glycosyltransferase</keyword>
<dbReference type="HOGENOM" id="CLU_023845_0_1_0"/>
<evidence type="ECO:0000313" key="3">
    <source>
        <dbReference type="Proteomes" id="UP000011704"/>
    </source>
</evidence>
<accession>M1Z9D1</accession>
<evidence type="ECO:0000259" key="1">
    <source>
        <dbReference type="Pfam" id="PF00535"/>
    </source>
</evidence>
<dbReference type="PANTHER" id="PTHR43179">
    <property type="entry name" value="RHAMNOSYLTRANSFERASE WBBL"/>
    <property type="match status" value="1"/>
</dbReference>
<dbReference type="PANTHER" id="PTHR43179:SF7">
    <property type="entry name" value="RHAMNOSYLTRANSFERASE WBBL"/>
    <property type="match status" value="1"/>
</dbReference>
<feature type="domain" description="Glycosyltransferase 2-like" evidence="1">
    <location>
        <begin position="5"/>
        <end position="124"/>
    </location>
</feature>
<dbReference type="InterPro" id="IPR029044">
    <property type="entry name" value="Nucleotide-diphossugar_trans"/>
</dbReference>
<protein>
    <submittedName>
        <fullName evidence="2">Putative dTDP-Rha:alpha-D-GlcNAc-pyrophosphate polyprenol, alpha-3-L-rhamnosyltransferase</fullName>
        <ecNumber evidence="2">2.4.-.-</ecNumber>
    </submittedName>
</protein>
<dbReference type="EC" id="2.4.-.-" evidence="2"/>
<name>M1Z9D1_NITG3</name>
<dbReference type="CDD" id="cd04186">
    <property type="entry name" value="GT_2_like_c"/>
    <property type="match status" value="1"/>
</dbReference>
<proteinExistence type="predicted"/>
<dbReference type="OrthoDB" id="9771846at2"/>
<dbReference type="AlphaFoldDB" id="M1Z9D1"/>
<keyword evidence="2" id="KW-0808">Transferase</keyword>
<organism evidence="2 3">
    <name type="scientific">Nitrospina gracilis (strain 3/211)</name>
    <dbReference type="NCBI Taxonomy" id="1266370"/>
    <lineage>
        <taxon>Bacteria</taxon>
        <taxon>Pseudomonadati</taxon>
        <taxon>Nitrospinota/Tectimicrobiota group</taxon>
        <taxon>Nitrospinota</taxon>
        <taxon>Nitrospinia</taxon>
        <taxon>Nitrospinales</taxon>
        <taxon>Nitrospinaceae</taxon>
        <taxon>Nitrospina</taxon>
    </lineage>
</organism>
<dbReference type="InParanoid" id="M1Z9D1"/>
<evidence type="ECO:0000313" key="2">
    <source>
        <dbReference type="EMBL" id="CCQ89766.1"/>
    </source>
</evidence>